<dbReference type="SMART" id="SM00213">
    <property type="entry name" value="UBQ"/>
    <property type="match status" value="1"/>
</dbReference>
<dbReference type="Pfam" id="PF00106">
    <property type="entry name" value="adh_short"/>
    <property type="match status" value="1"/>
</dbReference>
<evidence type="ECO:0000313" key="4">
    <source>
        <dbReference type="Proteomes" id="UP001140091"/>
    </source>
</evidence>
<dbReference type="OrthoDB" id="542013at2759"/>
<sequence>MKKSMFGIIGDQYTRVPPVATTDLSNQTVIVVGANTGLGFEAAKHFARMNPGRLILACRSKEKGAAAAYKIREETRCQTVELQLLDLSKFSSVIAFVDNFLKDGSRLDLLVANAAVSKMNYETTDDGWEESLQVNNLSTSLLCLLLAPRMLETAQKFGGRPRIVVVASEVHYLTSLDDTQVVDATSSFQVLSSKEYCTPRKMSVRYLDTKLLNVFFTRSLASLLKDTPVIVNSVNPGFCYSELARELTGIGLVFMWIIRKILARTAEEGGRQLVYAAVGLSDDPGHLQGAYVNLHKVDQPSDYVLGDEGMRRQNKLWVDLVRELSKIDGRIPSIVHDLGSLSHRNNDPTAHLLVLEYNGRQTLVPRPQGYQALIQSLRRQLPEIPVDHNDFVFETNELAICRGRWTIISEDVWETVAPLIQTIKVVSSARNHPGRHISSRGIVSPVVRRQEFSGPFQQFSPQYEIMIKTLTQRTFGIVCSSSDTIDNVKAKIQDIDGTPPDLQRLIYGGMQLEDGRTLSDYGISAGATLHLVLRLRGDKPVIYFYPPIATRVSTKLSLVPEWEFSAMYPVVPAKNTSHGQEVEWVVDALSNGTLKEIKTGLEVSYLYWEAETNVHNLSSPPASPLLSSTGVMVENFIPNRPTLNTTNSVLLEVRKITPYLDSSLKALGLHVEARTSFITYWLPSLLKYEYVALRFLPQSVYERAAPLCLEPTPDVVARIFMLFRGVDGDDLELWAEASERTKNAVEFWKDVVGVDVDRLLDASLFRVVEWGGMEVR</sequence>
<evidence type="ECO:0000256" key="1">
    <source>
        <dbReference type="ARBA" id="ARBA00023002"/>
    </source>
</evidence>
<feature type="non-terminal residue" evidence="3">
    <location>
        <position position="1"/>
    </location>
</feature>
<dbReference type="EMBL" id="JANBPK010000159">
    <property type="protein sequence ID" value="KAJ2936165.1"/>
    <property type="molecule type" value="Genomic_DNA"/>
</dbReference>
<dbReference type="PANTHER" id="PTHR43157:SF31">
    <property type="entry name" value="PHOSPHATIDYLINOSITOL-GLYCAN BIOSYNTHESIS CLASS F PROTEIN"/>
    <property type="match status" value="1"/>
</dbReference>
<dbReference type="GO" id="GO:0016491">
    <property type="term" value="F:oxidoreductase activity"/>
    <property type="evidence" value="ECO:0007669"/>
    <property type="project" value="UniProtKB-KW"/>
</dbReference>
<dbReference type="PRINTS" id="PR00348">
    <property type="entry name" value="UBIQUITIN"/>
</dbReference>
<dbReference type="AlphaFoldDB" id="A0A9W8JK45"/>
<dbReference type="InterPro" id="IPR002347">
    <property type="entry name" value="SDR_fam"/>
</dbReference>
<dbReference type="PROSITE" id="PS50053">
    <property type="entry name" value="UBIQUITIN_2"/>
    <property type="match status" value="1"/>
</dbReference>
<dbReference type="Pfam" id="PF00240">
    <property type="entry name" value="ubiquitin"/>
    <property type="match status" value="1"/>
</dbReference>
<dbReference type="Gene3D" id="3.10.20.90">
    <property type="entry name" value="Phosphatidylinositol 3-kinase Catalytic Subunit, Chain A, domain 1"/>
    <property type="match status" value="1"/>
</dbReference>
<protein>
    <recommendedName>
        <fullName evidence="2">Ubiquitin-like domain-containing protein</fullName>
    </recommendedName>
</protein>
<dbReference type="SUPFAM" id="SSF51735">
    <property type="entry name" value="NAD(P)-binding Rossmann-fold domains"/>
    <property type="match status" value="1"/>
</dbReference>
<organism evidence="3 4">
    <name type="scientific">Candolleomyces eurysporus</name>
    <dbReference type="NCBI Taxonomy" id="2828524"/>
    <lineage>
        <taxon>Eukaryota</taxon>
        <taxon>Fungi</taxon>
        <taxon>Dikarya</taxon>
        <taxon>Basidiomycota</taxon>
        <taxon>Agaricomycotina</taxon>
        <taxon>Agaricomycetes</taxon>
        <taxon>Agaricomycetidae</taxon>
        <taxon>Agaricales</taxon>
        <taxon>Agaricineae</taxon>
        <taxon>Psathyrellaceae</taxon>
        <taxon>Candolleomyces</taxon>
    </lineage>
</organism>
<evidence type="ECO:0000313" key="3">
    <source>
        <dbReference type="EMBL" id="KAJ2936165.1"/>
    </source>
</evidence>
<dbReference type="Proteomes" id="UP001140091">
    <property type="component" value="Unassembled WGS sequence"/>
</dbReference>
<dbReference type="InterPro" id="IPR029071">
    <property type="entry name" value="Ubiquitin-like_domsf"/>
</dbReference>
<gene>
    <name evidence="3" type="ORF">H1R20_g936</name>
</gene>
<dbReference type="InterPro" id="IPR036291">
    <property type="entry name" value="NAD(P)-bd_dom_sf"/>
</dbReference>
<accession>A0A9W8JK45</accession>
<dbReference type="Gene3D" id="3.40.50.720">
    <property type="entry name" value="NAD(P)-binding Rossmann-like Domain"/>
    <property type="match status" value="1"/>
</dbReference>
<dbReference type="PANTHER" id="PTHR43157">
    <property type="entry name" value="PHOSPHATIDYLINOSITOL-GLYCAN BIOSYNTHESIS CLASS F PROTEIN-RELATED"/>
    <property type="match status" value="1"/>
</dbReference>
<evidence type="ECO:0000259" key="2">
    <source>
        <dbReference type="PROSITE" id="PS50053"/>
    </source>
</evidence>
<dbReference type="SUPFAM" id="SSF54236">
    <property type="entry name" value="Ubiquitin-like"/>
    <property type="match status" value="1"/>
</dbReference>
<dbReference type="InterPro" id="IPR000626">
    <property type="entry name" value="Ubiquitin-like_dom"/>
</dbReference>
<name>A0A9W8JK45_9AGAR</name>
<comment type="caution">
    <text evidence="3">The sequence shown here is derived from an EMBL/GenBank/DDBJ whole genome shotgun (WGS) entry which is preliminary data.</text>
</comment>
<reference evidence="3" key="1">
    <citation type="submission" date="2022-06" db="EMBL/GenBank/DDBJ databases">
        <title>Genome Sequence of Candolleomyces eurysporus.</title>
        <authorList>
            <person name="Buettner E."/>
        </authorList>
    </citation>
    <scope>NUCLEOTIDE SEQUENCE</scope>
    <source>
        <strain evidence="3">VTCC 930004</strain>
    </source>
</reference>
<proteinExistence type="predicted"/>
<dbReference type="FunFam" id="3.10.20.90:FF:000160">
    <property type="entry name" value="Polyubiquitin-C"/>
    <property type="match status" value="1"/>
</dbReference>
<keyword evidence="4" id="KW-1185">Reference proteome</keyword>
<feature type="domain" description="Ubiquitin-like" evidence="2">
    <location>
        <begin position="463"/>
        <end position="538"/>
    </location>
</feature>
<dbReference type="InterPro" id="IPR019956">
    <property type="entry name" value="Ubiquitin_dom"/>
</dbReference>
<keyword evidence="1" id="KW-0560">Oxidoreductase</keyword>